<keyword evidence="2" id="KW-1133">Transmembrane helix</keyword>
<feature type="transmembrane region" description="Helical" evidence="2">
    <location>
        <begin position="212"/>
        <end position="233"/>
    </location>
</feature>
<keyword evidence="4" id="KW-1185">Reference proteome</keyword>
<protein>
    <submittedName>
        <fullName evidence="3">Uncharacterized protein</fullName>
    </submittedName>
</protein>
<gene>
    <name evidence="3" type="ORF">HDA37_000665</name>
</gene>
<reference evidence="3 4" key="1">
    <citation type="submission" date="2020-07" db="EMBL/GenBank/DDBJ databases">
        <title>Sequencing the genomes of 1000 actinobacteria strains.</title>
        <authorList>
            <person name="Klenk H.-P."/>
        </authorList>
    </citation>
    <scope>NUCLEOTIDE SEQUENCE [LARGE SCALE GENOMIC DNA]</scope>
    <source>
        <strain evidence="3 4">DSM 44749</strain>
    </source>
</reference>
<sequence>MSAPHADDRTPARPEGRRNGHPTTLLTGAAPTDGDPAPGTAAPAPGPVPAPRVGDGTADPAGTPPEPAPEPTELTGPVDVRNRPGPRTPPMPWPAVPAEERSVGGVPAQRTGPGGAGSDRTRGAAPSPARSAAGPHAPWTAVPAPGRAPFPTAPWAAPVQGGGRAAAPVPVVYPPGHAASGTPAGRWDALRDRLSAARLPDGGLRGAVPHRAAAIAVAATLALAAAVVVAAYVGSERTGDPGAPQGSGTGTAPVAAPADLVAGTTAADSAAFGSPASFTSPTGNISCRITGGAGDGAVRCDVTARTWSAGDCPDAALVTGGPTGARTECGGAPVGSGAAVLDYGTHLTEGDVTCVSSRTGVECRDARTGAGFTAARAAYRLY</sequence>
<comment type="caution">
    <text evidence="3">The sequence shown here is derived from an EMBL/GenBank/DDBJ whole genome shotgun (WGS) entry which is preliminary data.</text>
</comment>
<feature type="compositionally biased region" description="Low complexity" evidence="1">
    <location>
        <begin position="51"/>
        <end position="61"/>
    </location>
</feature>
<evidence type="ECO:0000313" key="4">
    <source>
        <dbReference type="Proteomes" id="UP000549695"/>
    </source>
</evidence>
<dbReference type="GeneID" id="98050485"/>
<evidence type="ECO:0000313" key="3">
    <source>
        <dbReference type="EMBL" id="NYG00380.1"/>
    </source>
</evidence>
<feature type="compositionally biased region" description="Low complexity" evidence="1">
    <location>
        <begin position="27"/>
        <end position="43"/>
    </location>
</feature>
<evidence type="ECO:0000256" key="2">
    <source>
        <dbReference type="SAM" id="Phobius"/>
    </source>
</evidence>
<proteinExistence type="predicted"/>
<feature type="compositionally biased region" description="Pro residues" evidence="1">
    <location>
        <begin position="86"/>
        <end position="95"/>
    </location>
</feature>
<dbReference type="RefSeq" id="WP_179760213.1">
    <property type="nucleotide sequence ID" value="NZ_BAAAJZ010000005.1"/>
</dbReference>
<organism evidence="3 4">
    <name type="scientific">Pseudonocardia alni</name>
    <name type="common">Amycolata alni</name>
    <dbReference type="NCBI Taxonomy" id="33907"/>
    <lineage>
        <taxon>Bacteria</taxon>
        <taxon>Bacillati</taxon>
        <taxon>Actinomycetota</taxon>
        <taxon>Actinomycetes</taxon>
        <taxon>Pseudonocardiales</taxon>
        <taxon>Pseudonocardiaceae</taxon>
        <taxon>Pseudonocardia</taxon>
    </lineage>
</organism>
<dbReference type="EMBL" id="JACCCZ010000001">
    <property type="protein sequence ID" value="NYG00380.1"/>
    <property type="molecule type" value="Genomic_DNA"/>
</dbReference>
<dbReference type="Proteomes" id="UP000549695">
    <property type="component" value="Unassembled WGS sequence"/>
</dbReference>
<feature type="compositionally biased region" description="Basic and acidic residues" evidence="1">
    <location>
        <begin position="1"/>
        <end position="18"/>
    </location>
</feature>
<feature type="compositionally biased region" description="Low complexity" evidence="1">
    <location>
        <begin position="123"/>
        <end position="136"/>
    </location>
</feature>
<name>A0A852VWI1_PSEA5</name>
<evidence type="ECO:0000256" key="1">
    <source>
        <dbReference type="SAM" id="MobiDB-lite"/>
    </source>
</evidence>
<accession>A0A852VWI1</accession>
<keyword evidence="2" id="KW-0812">Transmembrane</keyword>
<feature type="region of interest" description="Disordered" evidence="1">
    <location>
        <begin position="1"/>
        <end position="136"/>
    </location>
</feature>
<keyword evidence="2" id="KW-0472">Membrane</keyword>
<dbReference type="AlphaFoldDB" id="A0A852VWI1"/>